<proteinExistence type="predicted"/>
<evidence type="ECO:0000313" key="1">
    <source>
        <dbReference type="EMBL" id="ANU76265.1"/>
    </source>
</evidence>
<name>A0A1C7I9I0_9FIRM</name>
<sequence>MDCIFEISIWLLDSGNAFLRFWGKLLYKIPRAYTKRLEKTRKGDELLEEEIEKRREATWHSIMKSLGEE</sequence>
<dbReference type="AlphaFoldDB" id="A0A1C7I9I0"/>
<dbReference type="RefSeq" id="WP_065542437.1">
    <property type="nucleotide sequence ID" value="NZ_CP015405.2"/>
</dbReference>
<accession>A0A1C7I9I0</accession>
<evidence type="ECO:0000313" key="2">
    <source>
        <dbReference type="Proteomes" id="UP000092574"/>
    </source>
</evidence>
<keyword evidence="2" id="KW-1185">Reference proteome</keyword>
<dbReference type="KEGG" id="byl:A4V09_11105"/>
<organism evidence="1 2">
    <name type="scientific">Blautia pseudococcoides</name>
    <dbReference type="NCBI Taxonomy" id="1796616"/>
    <lineage>
        <taxon>Bacteria</taxon>
        <taxon>Bacillati</taxon>
        <taxon>Bacillota</taxon>
        <taxon>Clostridia</taxon>
        <taxon>Lachnospirales</taxon>
        <taxon>Lachnospiraceae</taxon>
        <taxon>Blautia</taxon>
    </lineage>
</organism>
<dbReference type="OrthoDB" id="1975623at2"/>
<dbReference type="EMBL" id="CP015405">
    <property type="protein sequence ID" value="ANU76265.1"/>
    <property type="molecule type" value="Genomic_DNA"/>
</dbReference>
<dbReference type="Proteomes" id="UP000092574">
    <property type="component" value="Chromosome"/>
</dbReference>
<gene>
    <name evidence="1" type="ORF">A4V09_11105</name>
</gene>
<reference evidence="1" key="1">
    <citation type="submission" date="2017-04" db="EMBL/GenBank/DDBJ databases">
        <title>Complete Genome Sequences of Twelve Strains of a Stable Defined Moderately Diverse Mouse Microbiota 2 (sDMDMm2).</title>
        <authorList>
            <person name="Uchimura Y."/>
            <person name="Wyss M."/>
            <person name="Brugiroux S."/>
            <person name="Limenitakis J.P."/>
            <person name="Stecher B."/>
            <person name="McCoy K.D."/>
            <person name="Macpherson A.J."/>
        </authorList>
    </citation>
    <scope>NUCLEOTIDE SEQUENCE</scope>
    <source>
        <strain evidence="1">YL58</strain>
    </source>
</reference>
<protein>
    <submittedName>
        <fullName evidence="1">Uncharacterized protein</fullName>
    </submittedName>
</protein>